<evidence type="ECO:0000313" key="1">
    <source>
        <dbReference type="EMBL" id="OMF54704.1"/>
    </source>
</evidence>
<evidence type="ECO:0000313" key="2">
    <source>
        <dbReference type="Proteomes" id="UP000187172"/>
    </source>
</evidence>
<sequence>MYTLTLADRVYLARYYEIDGSKLMAALLNRSPQAVFNIINTMKYNGEYDLYRSLTDEEYEKILNCAEVKHGAIEKHDHQ</sequence>
<reference evidence="1 2" key="1">
    <citation type="submission" date="2016-11" db="EMBL/GenBank/DDBJ databases">
        <title>Paenibacillus species isolates.</title>
        <authorList>
            <person name="Beno S.M."/>
        </authorList>
    </citation>
    <scope>NUCLEOTIDE SEQUENCE [LARGE SCALE GENOMIC DNA]</scope>
    <source>
        <strain evidence="1 2">FSL R5-0378</strain>
    </source>
</reference>
<keyword evidence="2" id="KW-1185">Reference proteome</keyword>
<comment type="caution">
    <text evidence="1">The sequence shown here is derived from an EMBL/GenBank/DDBJ whole genome shotgun (WGS) entry which is preliminary data.</text>
</comment>
<dbReference type="EMBL" id="MRTP01000003">
    <property type="protein sequence ID" value="OMF54704.1"/>
    <property type="molecule type" value="Genomic_DNA"/>
</dbReference>
<dbReference type="STRING" id="297318.BK138_16245"/>
<gene>
    <name evidence="1" type="ORF">BK138_16245</name>
</gene>
<protein>
    <submittedName>
        <fullName evidence="1">Uncharacterized protein</fullName>
    </submittedName>
</protein>
<organism evidence="1 2">
    <name type="scientific">Paenibacillus rhizosphaerae</name>
    <dbReference type="NCBI Taxonomy" id="297318"/>
    <lineage>
        <taxon>Bacteria</taxon>
        <taxon>Bacillati</taxon>
        <taxon>Bacillota</taxon>
        <taxon>Bacilli</taxon>
        <taxon>Bacillales</taxon>
        <taxon>Paenibacillaceae</taxon>
        <taxon>Paenibacillus</taxon>
    </lineage>
</organism>
<name>A0A1R1ES80_9BACL</name>
<proteinExistence type="predicted"/>
<dbReference type="AlphaFoldDB" id="A0A1R1ES80"/>
<accession>A0A1R1ES80</accession>
<dbReference type="Proteomes" id="UP000187172">
    <property type="component" value="Unassembled WGS sequence"/>
</dbReference>